<proteinExistence type="inferred from homology"/>
<reference evidence="2" key="1">
    <citation type="submission" date="2016-10" db="EMBL/GenBank/DDBJ databases">
        <authorList>
            <person name="de Groot N.N."/>
        </authorList>
    </citation>
    <scope>NUCLEOTIDE SEQUENCE</scope>
</reference>
<comment type="similarity">
    <text evidence="1">Belongs to the UPF0251 family.</text>
</comment>
<dbReference type="Pfam" id="PF02001">
    <property type="entry name" value="DUF134"/>
    <property type="match status" value="1"/>
</dbReference>
<dbReference type="PANTHER" id="PTHR37478">
    <property type="match status" value="1"/>
</dbReference>
<protein>
    <submittedName>
        <fullName evidence="2">Uncharacterized protein</fullName>
    </submittedName>
</protein>
<dbReference type="InterPro" id="IPR002852">
    <property type="entry name" value="UPF0251"/>
</dbReference>
<dbReference type="SUPFAM" id="SSF53146">
    <property type="entry name" value="Nitrogenase accessory factor-like"/>
    <property type="match status" value="1"/>
</dbReference>
<accession>A0A1W1CQ63</accession>
<dbReference type="PANTHER" id="PTHR37478:SF2">
    <property type="entry name" value="UPF0251 PROTEIN TK0562"/>
    <property type="match status" value="1"/>
</dbReference>
<organism evidence="2">
    <name type="scientific">hydrothermal vent metagenome</name>
    <dbReference type="NCBI Taxonomy" id="652676"/>
    <lineage>
        <taxon>unclassified sequences</taxon>
        <taxon>metagenomes</taxon>
        <taxon>ecological metagenomes</taxon>
    </lineage>
</organism>
<dbReference type="Gene3D" id="3.30.420.130">
    <property type="entry name" value="Dinitrogenase iron-molybdenum cofactor biosynthesis domain"/>
    <property type="match status" value="1"/>
</dbReference>
<dbReference type="EMBL" id="FPHN01000233">
    <property type="protein sequence ID" value="SFV67855.1"/>
    <property type="molecule type" value="Genomic_DNA"/>
</dbReference>
<sequence>MGRDKLKRKIQFKPKCTSFGSLLCQSEDTIHLLHEEMEALYLMDNQGLYQADAAAQMEISRPTFARILKSAREKVSMMLITGANLNIEDEKNEYAVMITSRREDTLELGKPDTPFLMIYRIHENKIVDKQVLENPVFVENKRPGQILPTLCNEQKINFVVSTTIGTGFRSALLSKGVYALSKKSFKESDILNWNILNS</sequence>
<name>A0A1W1CQ63_9ZZZZ</name>
<evidence type="ECO:0000256" key="1">
    <source>
        <dbReference type="ARBA" id="ARBA00009350"/>
    </source>
</evidence>
<dbReference type="InterPro" id="IPR036105">
    <property type="entry name" value="DiNase_FeMo-co_biosyn_sf"/>
</dbReference>
<evidence type="ECO:0000313" key="2">
    <source>
        <dbReference type="EMBL" id="SFV67855.1"/>
    </source>
</evidence>
<dbReference type="AlphaFoldDB" id="A0A1W1CQ63"/>
<gene>
    <name evidence="2" type="ORF">MNB_SV-14-424</name>
</gene>